<name>A0AAI8Z8K3_9PEZI</name>
<evidence type="ECO:0000259" key="2">
    <source>
        <dbReference type="Pfam" id="PF14856"/>
    </source>
</evidence>
<gene>
    <name evidence="3" type="ORF">LECACI_7A009595</name>
</gene>
<protein>
    <recommendedName>
        <fullName evidence="2">Ecp2 effector protein-like domain-containing protein</fullName>
    </recommendedName>
</protein>
<dbReference type="AlphaFoldDB" id="A0AAI8Z8K3"/>
<dbReference type="EMBL" id="CAVMBE010000117">
    <property type="protein sequence ID" value="CAK4034437.1"/>
    <property type="molecule type" value="Genomic_DNA"/>
</dbReference>
<evidence type="ECO:0000313" key="4">
    <source>
        <dbReference type="Proteomes" id="UP001296104"/>
    </source>
</evidence>
<dbReference type="InterPro" id="IPR029226">
    <property type="entry name" value="Ecp2-like"/>
</dbReference>
<evidence type="ECO:0000256" key="1">
    <source>
        <dbReference type="SAM" id="SignalP"/>
    </source>
</evidence>
<comment type="caution">
    <text evidence="3">The sequence shown here is derived from an EMBL/GenBank/DDBJ whole genome shotgun (WGS) entry which is preliminary data.</text>
</comment>
<keyword evidence="1" id="KW-0732">Signal</keyword>
<dbReference type="Proteomes" id="UP001296104">
    <property type="component" value="Unassembled WGS sequence"/>
</dbReference>
<reference evidence="3" key="1">
    <citation type="submission" date="2023-11" db="EMBL/GenBank/DDBJ databases">
        <authorList>
            <person name="Alioto T."/>
            <person name="Alioto T."/>
            <person name="Gomez Garrido J."/>
        </authorList>
    </citation>
    <scope>NUCLEOTIDE SEQUENCE</scope>
</reference>
<feature type="chain" id="PRO_5042461742" description="Ecp2 effector protein-like domain-containing protein" evidence="1">
    <location>
        <begin position="20"/>
        <end position="229"/>
    </location>
</feature>
<dbReference type="Pfam" id="PF14856">
    <property type="entry name" value="Hce2"/>
    <property type="match status" value="1"/>
</dbReference>
<organism evidence="3 4">
    <name type="scientific">Lecanosticta acicola</name>
    <dbReference type="NCBI Taxonomy" id="111012"/>
    <lineage>
        <taxon>Eukaryota</taxon>
        <taxon>Fungi</taxon>
        <taxon>Dikarya</taxon>
        <taxon>Ascomycota</taxon>
        <taxon>Pezizomycotina</taxon>
        <taxon>Dothideomycetes</taxon>
        <taxon>Dothideomycetidae</taxon>
        <taxon>Mycosphaerellales</taxon>
        <taxon>Mycosphaerellaceae</taxon>
        <taxon>Lecanosticta</taxon>
    </lineage>
</organism>
<feature type="domain" description="Ecp2 effector protein-like" evidence="2">
    <location>
        <begin position="61"/>
        <end position="171"/>
    </location>
</feature>
<accession>A0AAI8Z8K3</accession>
<sequence length="229" mass="23621">MHSASVQVTIALLPALGAATRFLAGGADQAAMLYSAGSGQNEQSANPDYHHNAGNANGVNDCGVSSFVGLSLPSTSQADVNDCYAMLQKIQQDEEWTLSQEGVVAINGQDNPNVSPIIVQEGSCTFSAVVSRDGQNDNLRAALGNADVIDLVSDSIKKYAVNGKVGCQGGFNQYSVASAGAMPCDNPNYRQGDQVNVDWTLAASAPDAQELNNADVGSFPGQLSGGGSY</sequence>
<evidence type="ECO:0000313" key="3">
    <source>
        <dbReference type="EMBL" id="CAK4034437.1"/>
    </source>
</evidence>
<feature type="signal peptide" evidence="1">
    <location>
        <begin position="1"/>
        <end position="19"/>
    </location>
</feature>
<proteinExistence type="predicted"/>
<keyword evidence="4" id="KW-1185">Reference proteome</keyword>